<keyword evidence="9" id="KW-0137">Centromere</keyword>
<keyword evidence="5" id="KW-0498">Mitosis</keyword>
<dbReference type="OrthoDB" id="506494at2759"/>
<proteinExistence type="predicted"/>
<keyword evidence="3" id="KW-0158">Chromosome</keyword>
<evidence type="ECO:0000313" key="11">
    <source>
        <dbReference type="Proteomes" id="UP000825935"/>
    </source>
</evidence>
<protein>
    <submittedName>
        <fullName evidence="10">Uncharacterized protein</fullName>
    </submittedName>
</protein>
<evidence type="ECO:0000256" key="9">
    <source>
        <dbReference type="ARBA" id="ARBA00023328"/>
    </source>
</evidence>
<keyword evidence="8" id="KW-0131">Cell cycle</keyword>
<evidence type="ECO:0000256" key="7">
    <source>
        <dbReference type="ARBA" id="ARBA00023242"/>
    </source>
</evidence>
<evidence type="ECO:0000256" key="1">
    <source>
        <dbReference type="ARBA" id="ARBA00004123"/>
    </source>
</evidence>
<dbReference type="OMA" id="THANIMD"/>
<dbReference type="GO" id="GO:0000444">
    <property type="term" value="C:MIS12/MIND type complex"/>
    <property type="evidence" value="ECO:0007669"/>
    <property type="project" value="InterPro"/>
</dbReference>
<dbReference type="GO" id="GO:0051301">
    <property type="term" value="P:cell division"/>
    <property type="evidence" value="ECO:0007669"/>
    <property type="project" value="UniProtKB-KW"/>
</dbReference>
<comment type="subcellular location">
    <subcellularLocation>
        <location evidence="2">Chromosome</location>
        <location evidence="2">Centromere</location>
        <location evidence="2">Kinetochore</location>
    </subcellularLocation>
    <subcellularLocation>
        <location evidence="1">Nucleus</location>
    </subcellularLocation>
</comment>
<name>A0A8T2UY23_CERRI</name>
<dbReference type="InterPro" id="IPR007128">
    <property type="entry name" value="PMF1/Nnf1"/>
</dbReference>
<keyword evidence="7" id="KW-0539">Nucleus</keyword>
<dbReference type="EMBL" id="CM035409">
    <property type="protein sequence ID" value="KAH7438384.1"/>
    <property type="molecule type" value="Genomic_DNA"/>
</dbReference>
<keyword evidence="6" id="KW-0995">Kinetochore</keyword>
<reference evidence="10" key="1">
    <citation type="submission" date="2021-08" db="EMBL/GenBank/DDBJ databases">
        <title>WGS assembly of Ceratopteris richardii.</title>
        <authorList>
            <person name="Marchant D.B."/>
            <person name="Chen G."/>
            <person name="Jenkins J."/>
            <person name="Shu S."/>
            <person name="Leebens-Mack J."/>
            <person name="Grimwood J."/>
            <person name="Schmutz J."/>
            <person name="Soltis P."/>
            <person name="Soltis D."/>
            <person name="Chen Z.-H."/>
        </authorList>
    </citation>
    <scope>NUCLEOTIDE SEQUENCE</scope>
    <source>
        <strain evidence="10">Whitten #5841</strain>
        <tissue evidence="10">Leaf</tissue>
    </source>
</reference>
<dbReference type="GO" id="GO:0005634">
    <property type="term" value="C:nucleus"/>
    <property type="evidence" value="ECO:0007669"/>
    <property type="project" value="UniProtKB-SubCell"/>
</dbReference>
<evidence type="ECO:0000256" key="8">
    <source>
        <dbReference type="ARBA" id="ARBA00023306"/>
    </source>
</evidence>
<keyword evidence="11" id="KW-1185">Reference proteome</keyword>
<evidence type="ECO:0000256" key="5">
    <source>
        <dbReference type="ARBA" id="ARBA00022776"/>
    </source>
</evidence>
<evidence type="ECO:0000313" key="10">
    <source>
        <dbReference type="EMBL" id="KAH7438384.1"/>
    </source>
</evidence>
<dbReference type="AlphaFoldDB" id="A0A8T2UY23"/>
<sequence>MDTQQPRAASIAAPGRPDSERFSNLKLAFSMATHCLLTAFSREQFGEHFFFLNLRQQDALYKLYTQMVVSVQENIQEEFKDICEETRAADACDDGFLLAQELDNNGARKRIMATGRKSILSEKMKELEYLKQMLGMMKEKNQDCSMRLKALKHSVEWSENIEEMDAVMMKLKELSSRLGSTVGNKNRIEFN</sequence>
<evidence type="ECO:0000256" key="4">
    <source>
        <dbReference type="ARBA" id="ARBA00022618"/>
    </source>
</evidence>
<gene>
    <name evidence="10" type="ORF">KP509_04G012600</name>
</gene>
<accession>A0A8T2UY23</accession>
<evidence type="ECO:0000256" key="6">
    <source>
        <dbReference type="ARBA" id="ARBA00022838"/>
    </source>
</evidence>
<comment type="caution">
    <text evidence="10">The sequence shown here is derived from an EMBL/GenBank/DDBJ whole genome shotgun (WGS) entry which is preliminary data.</text>
</comment>
<keyword evidence="4" id="KW-0132">Cell division</keyword>
<dbReference type="GO" id="GO:0007059">
    <property type="term" value="P:chromosome segregation"/>
    <property type="evidence" value="ECO:0007669"/>
    <property type="project" value="TreeGrafter"/>
</dbReference>
<organism evidence="10 11">
    <name type="scientific">Ceratopteris richardii</name>
    <name type="common">Triangle waterfern</name>
    <dbReference type="NCBI Taxonomy" id="49495"/>
    <lineage>
        <taxon>Eukaryota</taxon>
        <taxon>Viridiplantae</taxon>
        <taxon>Streptophyta</taxon>
        <taxon>Embryophyta</taxon>
        <taxon>Tracheophyta</taxon>
        <taxon>Polypodiopsida</taxon>
        <taxon>Polypodiidae</taxon>
        <taxon>Polypodiales</taxon>
        <taxon>Pteridineae</taxon>
        <taxon>Pteridaceae</taxon>
        <taxon>Parkerioideae</taxon>
        <taxon>Ceratopteris</taxon>
    </lineage>
</organism>
<dbReference type="PANTHER" id="PTHR15459">
    <property type="entry name" value="POLYAMINE-MODULATED FACTOR 1"/>
    <property type="match status" value="1"/>
</dbReference>
<evidence type="ECO:0000256" key="2">
    <source>
        <dbReference type="ARBA" id="ARBA00004629"/>
    </source>
</evidence>
<dbReference type="Proteomes" id="UP000825935">
    <property type="component" value="Chromosome 4"/>
</dbReference>
<dbReference type="PANTHER" id="PTHR15459:SF3">
    <property type="entry name" value="POLYAMINE-MODULATED FACTOR 1"/>
    <property type="match status" value="1"/>
</dbReference>
<evidence type="ECO:0000256" key="3">
    <source>
        <dbReference type="ARBA" id="ARBA00022454"/>
    </source>
</evidence>